<gene>
    <name evidence="2" type="ORF">Ciccas_011851</name>
</gene>
<keyword evidence="3" id="KW-1185">Reference proteome</keyword>
<dbReference type="EMBL" id="JBJKFK010003743">
    <property type="protein sequence ID" value="KAL3309601.1"/>
    <property type="molecule type" value="Genomic_DNA"/>
</dbReference>
<sequence length="307" mass="33815">ISEFYGLRSCMPLAMANLHSPRPGLDGASIFSSILGHVPCPASGSSSEFYVQEMSRDRLMICRGNGKGKAPISPIVHAPTDSNLVMHQLSTSSSSSAPMRGILKQRTLSESSCVVFSEERVEELGSCDGLLRQITQGAATGLIHSNSFSSISNDESDVDPVYPPGLCVTPRRRVHSICVDGLPSTSSTSSMTGTRQRIRSVNFSKKDDSMNFCPQDSVDAFHHSVMNRKKKAKKNERRRYHSLSELPSDTAVSESQNNPRKKRKQKKGKKLSFPNEPAEQQQQKQLEENKDQVPTLTADVIFELDES</sequence>
<evidence type="ECO:0000313" key="3">
    <source>
        <dbReference type="Proteomes" id="UP001626550"/>
    </source>
</evidence>
<protein>
    <submittedName>
        <fullName evidence="2">Uncharacterized protein</fullName>
    </submittedName>
</protein>
<proteinExistence type="predicted"/>
<organism evidence="2 3">
    <name type="scientific">Cichlidogyrus casuarinus</name>
    <dbReference type="NCBI Taxonomy" id="1844966"/>
    <lineage>
        <taxon>Eukaryota</taxon>
        <taxon>Metazoa</taxon>
        <taxon>Spiralia</taxon>
        <taxon>Lophotrochozoa</taxon>
        <taxon>Platyhelminthes</taxon>
        <taxon>Monogenea</taxon>
        <taxon>Monopisthocotylea</taxon>
        <taxon>Dactylogyridea</taxon>
        <taxon>Ancyrocephalidae</taxon>
        <taxon>Cichlidogyrus</taxon>
    </lineage>
</organism>
<name>A0ABD2PQ26_9PLAT</name>
<feature type="non-terminal residue" evidence="2">
    <location>
        <position position="1"/>
    </location>
</feature>
<dbReference type="Proteomes" id="UP001626550">
    <property type="component" value="Unassembled WGS sequence"/>
</dbReference>
<feature type="compositionally biased region" description="Basic residues" evidence="1">
    <location>
        <begin position="259"/>
        <end position="270"/>
    </location>
</feature>
<evidence type="ECO:0000313" key="2">
    <source>
        <dbReference type="EMBL" id="KAL3309601.1"/>
    </source>
</evidence>
<reference evidence="2 3" key="1">
    <citation type="submission" date="2024-11" db="EMBL/GenBank/DDBJ databases">
        <title>Adaptive evolution of stress response genes in parasites aligns with host niche diversity.</title>
        <authorList>
            <person name="Hahn C."/>
            <person name="Resl P."/>
        </authorList>
    </citation>
    <scope>NUCLEOTIDE SEQUENCE [LARGE SCALE GENOMIC DNA]</scope>
    <source>
        <strain evidence="2">EGGRZ-B1_66</strain>
        <tissue evidence="2">Body</tissue>
    </source>
</reference>
<dbReference type="AlphaFoldDB" id="A0ABD2PQ26"/>
<comment type="caution">
    <text evidence="2">The sequence shown here is derived from an EMBL/GenBank/DDBJ whole genome shotgun (WGS) entry which is preliminary data.</text>
</comment>
<feature type="compositionally biased region" description="Basic residues" evidence="1">
    <location>
        <begin position="227"/>
        <end position="241"/>
    </location>
</feature>
<evidence type="ECO:0000256" key="1">
    <source>
        <dbReference type="SAM" id="MobiDB-lite"/>
    </source>
</evidence>
<feature type="region of interest" description="Disordered" evidence="1">
    <location>
        <begin position="227"/>
        <end position="307"/>
    </location>
</feature>
<feature type="compositionally biased region" description="Polar residues" evidence="1">
    <location>
        <begin position="245"/>
        <end position="258"/>
    </location>
</feature>
<accession>A0ABD2PQ26</accession>
<feature type="compositionally biased region" description="Low complexity" evidence="1">
    <location>
        <begin position="274"/>
        <end position="284"/>
    </location>
</feature>